<evidence type="ECO:0000313" key="1">
    <source>
        <dbReference type="EMBL" id="MBD7944498.1"/>
    </source>
</evidence>
<dbReference type="Pfam" id="PF04655">
    <property type="entry name" value="APH_6_hur"/>
    <property type="match status" value="1"/>
</dbReference>
<dbReference type="Gene3D" id="3.90.1200.10">
    <property type="match status" value="1"/>
</dbReference>
<dbReference type="InterPro" id="IPR011009">
    <property type="entry name" value="Kinase-like_dom_sf"/>
</dbReference>
<organism evidence="1 2">
    <name type="scientific">Psychrobacillus faecigallinarum</name>
    <dbReference type="NCBI Taxonomy" id="2762235"/>
    <lineage>
        <taxon>Bacteria</taxon>
        <taxon>Bacillati</taxon>
        <taxon>Bacillota</taxon>
        <taxon>Bacilli</taxon>
        <taxon>Bacillales</taxon>
        <taxon>Bacillaceae</taxon>
        <taxon>Psychrobacillus</taxon>
    </lineage>
</organism>
<sequence>MEYPQSFVQKIKGAFGEEGIQWLSHLHQIIEVYEKKWELTILSPVDNLSYNYVLNVKQINGCPAILKIGVPNIDFSNEINTLASYDGNGSVKLLRYEKKDGIMLLEKIIPGNMLFDLSEEEAIEQYATVWSKLPRKVNLSLTTPNISNWFSAIDRYVESDYDFVEYPPKKFVLEAKLHSLDFMNPSNEFLLHGDLHHENILYSDEKGWTVIDPKGVVGHLYLDFTSFMVNHLPKNKDVKQVLNNRINRLSNLLHLDKQKLVEASFVMATLSMCWAIEDNDSYWRKAYYCAQCFKELLIEDC</sequence>
<dbReference type="SUPFAM" id="SSF56112">
    <property type="entry name" value="Protein kinase-like (PK-like)"/>
    <property type="match status" value="1"/>
</dbReference>
<protein>
    <recommendedName>
        <fullName evidence="3">Streptomycin 6-kinase</fullName>
    </recommendedName>
</protein>
<proteinExistence type="predicted"/>
<name>A0ABR8R9N1_9BACI</name>
<accession>A0ABR8R9N1</accession>
<evidence type="ECO:0000313" key="2">
    <source>
        <dbReference type="Proteomes" id="UP000640786"/>
    </source>
</evidence>
<comment type="caution">
    <text evidence="1">The sequence shown here is derived from an EMBL/GenBank/DDBJ whole genome shotgun (WGS) entry which is preliminary data.</text>
</comment>
<evidence type="ECO:0008006" key="3">
    <source>
        <dbReference type="Google" id="ProtNLM"/>
    </source>
</evidence>
<dbReference type="InterPro" id="IPR006748">
    <property type="entry name" value="NH2Glyco/OHUrea_AB-resist_kin"/>
</dbReference>
<dbReference type="EMBL" id="JACSQO010000004">
    <property type="protein sequence ID" value="MBD7944498.1"/>
    <property type="molecule type" value="Genomic_DNA"/>
</dbReference>
<gene>
    <name evidence="1" type="ORF">H9650_10255</name>
</gene>
<dbReference type="RefSeq" id="WP_191697125.1">
    <property type="nucleotide sequence ID" value="NZ_JACSQO010000004.1"/>
</dbReference>
<dbReference type="Proteomes" id="UP000640786">
    <property type="component" value="Unassembled WGS sequence"/>
</dbReference>
<reference evidence="1 2" key="1">
    <citation type="submission" date="2020-08" db="EMBL/GenBank/DDBJ databases">
        <title>A Genomic Blueprint of the Chicken Gut Microbiome.</title>
        <authorList>
            <person name="Gilroy R."/>
            <person name="Ravi A."/>
            <person name="Getino M."/>
            <person name="Pursley I."/>
            <person name="Horton D.L."/>
            <person name="Alikhan N.-F."/>
            <person name="Baker D."/>
            <person name="Gharbi K."/>
            <person name="Hall N."/>
            <person name="Watson M."/>
            <person name="Adriaenssens E.M."/>
            <person name="Foster-Nyarko E."/>
            <person name="Jarju S."/>
            <person name="Secka A."/>
            <person name="Antonio M."/>
            <person name="Oren A."/>
            <person name="Chaudhuri R."/>
            <person name="La Ragione R.M."/>
            <person name="Hildebrand F."/>
            <person name="Pallen M.J."/>
        </authorList>
    </citation>
    <scope>NUCLEOTIDE SEQUENCE [LARGE SCALE GENOMIC DNA]</scope>
    <source>
        <strain evidence="1 2">Sa2BUA9</strain>
    </source>
</reference>
<keyword evidence="2" id="KW-1185">Reference proteome</keyword>